<reference evidence="3" key="1">
    <citation type="journal article" date="2015" name="PLoS Genet.">
        <title>The dynamic genome and transcriptome of the human fungal pathogen Blastomyces and close relative Emmonsia.</title>
        <authorList>
            <person name="Munoz J.F."/>
            <person name="Gauthier G.M."/>
            <person name="Desjardins C.A."/>
            <person name="Gallo J.E."/>
            <person name="Holder J."/>
            <person name="Sullivan T.D."/>
            <person name="Marty A.J."/>
            <person name="Carmen J.C."/>
            <person name="Chen Z."/>
            <person name="Ding L."/>
            <person name="Gujja S."/>
            <person name="Magrini V."/>
            <person name="Misas E."/>
            <person name="Mitreva M."/>
            <person name="Priest M."/>
            <person name="Saif S."/>
            <person name="Whiston E.A."/>
            <person name="Young S."/>
            <person name="Zeng Q."/>
            <person name="Goldman W.E."/>
            <person name="Mardis E.R."/>
            <person name="Taylor J.W."/>
            <person name="McEwen J.G."/>
            <person name="Clay O.K."/>
            <person name="Klein B.S."/>
            <person name="Cuomo C.A."/>
        </authorList>
    </citation>
    <scope>NUCLEOTIDE SEQUENCE [LARGE SCALE GENOMIC DNA]</scope>
    <source>
        <strain evidence="3">UAMH 139</strain>
    </source>
</reference>
<name>A0A0H1BAF9_9EURO</name>
<dbReference type="OrthoDB" id="303614at2759"/>
<dbReference type="STRING" id="2060906.A0A0H1BAF9"/>
<feature type="compositionally biased region" description="Gly residues" evidence="1">
    <location>
        <begin position="9"/>
        <end position="18"/>
    </location>
</feature>
<feature type="compositionally biased region" description="Polar residues" evidence="1">
    <location>
        <begin position="77"/>
        <end position="90"/>
    </location>
</feature>
<sequence>MTLDKATGGSEGSGGGAMGTSPAHAHRTPKKLIFAPGDIAAPYHLPSGQHQQQRLTTTSSNTQHPAMPTPIPAHLQPTLTTDTTPESPLR</sequence>
<keyword evidence="3" id="KW-1185">Reference proteome</keyword>
<protein>
    <submittedName>
        <fullName evidence="2">Uncharacterized protein</fullName>
    </submittedName>
</protein>
<comment type="caution">
    <text evidence="2">The sequence shown here is derived from an EMBL/GenBank/DDBJ whole genome shotgun (WGS) entry which is preliminary data.</text>
</comment>
<feature type="compositionally biased region" description="Polar residues" evidence="1">
    <location>
        <begin position="48"/>
        <end position="64"/>
    </location>
</feature>
<dbReference type="EMBL" id="LDEV01002596">
    <property type="protein sequence ID" value="KLJ08424.1"/>
    <property type="molecule type" value="Genomic_DNA"/>
</dbReference>
<feature type="region of interest" description="Disordered" evidence="1">
    <location>
        <begin position="1"/>
        <end position="90"/>
    </location>
</feature>
<evidence type="ECO:0000313" key="2">
    <source>
        <dbReference type="EMBL" id="KLJ08424.1"/>
    </source>
</evidence>
<evidence type="ECO:0000313" key="3">
    <source>
        <dbReference type="Proteomes" id="UP000053573"/>
    </source>
</evidence>
<organism evidence="2 3">
    <name type="scientific">Blastomyces silverae</name>
    <dbReference type="NCBI Taxonomy" id="2060906"/>
    <lineage>
        <taxon>Eukaryota</taxon>
        <taxon>Fungi</taxon>
        <taxon>Dikarya</taxon>
        <taxon>Ascomycota</taxon>
        <taxon>Pezizomycotina</taxon>
        <taxon>Eurotiomycetes</taxon>
        <taxon>Eurotiomycetidae</taxon>
        <taxon>Onygenales</taxon>
        <taxon>Ajellomycetaceae</taxon>
        <taxon>Blastomyces</taxon>
    </lineage>
</organism>
<feature type="non-terminal residue" evidence="2">
    <location>
        <position position="90"/>
    </location>
</feature>
<gene>
    <name evidence="2" type="ORF">EMPG_16140</name>
</gene>
<evidence type="ECO:0000256" key="1">
    <source>
        <dbReference type="SAM" id="MobiDB-lite"/>
    </source>
</evidence>
<proteinExistence type="predicted"/>
<accession>A0A0H1BAF9</accession>
<dbReference type="AlphaFoldDB" id="A0A0H1BAF9"/>
<dbReference type="Proteomes" id="UP000053573">
    <property type="component" value="Unassembled WGS sequence"/>
</dbReference>